<accession>A0A5B8L3Z0</accession>
<keyword evidence="2" id="KW-1185">Reference proteome</keyword>
<reference evidence="1" key="1">
    <citation type="submission" date="2020-04" db="EMBL/GenBank/DDBJ databases">
        <title>Nitratireductor sp. nov. isolated from mangrove soil.</title>
        <authorList>
            <person name="Ye Y."/>
        </authorList>
    </citation>
    <scope>NUCLEOTIDE SEQUENCE</scope>
    <source>
        <strain evidence="1">SY7</strain>
    </source>
</reference>
<evidence type="ECO:0000313" key="1">
    <source>
        <dbReference type="EMBL" id="QDZ02711.1"/>
    </source>
</evidence>
<protein>
    <recommendedName>
        <fullName evidence="3">Flagellar assembly protein FliH/Type III secretion system HrpE domain-containing protein</fullName>
    </recommendedName>
</protein>
<evidence type="ECO:0000313" key="2">
    <source>
        <dbReference type="Proteomes" id="UP000321389"/>
    </source>
</evidence>
<evidence type="ECO:0008006" key="3">
    <source>
        <dbReference type="Google" id="ProtNLM"/>
    </source>
</evidence>
<dbReference type="Proteomes" id="UP000321389">
    <property type="component" value="Chromosome"/>
</dbReference>
<dbReference type="OrthoDB" id="8276977at2"/>
<organism evidence="1 2">
    <name type="scientific">Nitratireductor mangrovi</name>
    <dbReference type="NCBI Taxonomy" id="2599600"/>
    <lineage>
        <taxon>Bacteria</taxon>
        <taxon>Pseudomonadati</taxon>
        <taxon>Pseudomonadota</taxon>
        <taxon>Alphaproteobacteria</taxon>
        <taxon>Hyphomicrobiales</taxon>
        <taxon>Phyllobacteriaceae</taxon>
        <taxon>Nitratireductor</taxon>
    </lineage>
</organism>
<proteinExistence type="predicted"/>
<dbReference type="RefSeq" id="WP_146301346.1">
    <property type="nucleotide sequence ID" value="NZ_CP042301.2"/>
</dbReference>
<gene>
    <name evidence="1" type="ORF">FQ775_21345</name>
</gene>
<dbReference type="AlphaFoldDB" id="A0A5B8L3Z0"/>
<sequence length="214" mass="23288">MALLSLADVLIDFGKRDEPKVRAVDEFPAFERAQPVEAAETGDPAPDIDAIVAEAVAKAEAEFAARLEAEHEERLAAERESHAGEVEALNQRLGEELATRIEASFGATEGRLLDLTAEVMSRILGTILTEDLQQRSVEQLGNIIRTAIREAGTVRVKVRGPLSLYEPLTEKLGDLASMLEFSETSGLDLTVELDEGVYETRLAEWSKAAAEVLS</sequence>
<dbReference type="EMBL" id="CP042301">
    <property type="protein sequence ID" value="QDZ02711.1"/>
    <property type="molecule type" value="Genomic_DNA"/>
</dbReference>
<dbReference type="KEGG" id="niy:FQ775_21345"/>
<name>A0A5B8L3Z0_9HYPH</name>